<evidence type="ECO:0000313" key="2">
    <source>
        <dbReference type="EMBL" id="MPC24359.1"/>
    </source>
</evidence>
<protein>
    <submittedName>
        <fullName evidence="2">Uncharacterized protein</fullName>
    </submittedName>
</protein>
<reference evidence="2 3" key="1">
    <citation type="submission" date="2019-05" db="EMBL/GenBank/DDBJ databases">
        <title>Another draft genome of Portunus trituberculatus and its Hox gene families provides insights of decapod evolution.</title>
        <authorList>
            <person name="Jeong J.-H."/>
            <person name="Song I."/>
            <person name="Kim S."/>
            <person name="Choi T."/>
            <person name="Kim D."/>
            <person name="Ryu S."/>
            <person name="Kim W."/>
        </authorList>
    </citation>
    <scope>NUCLEOTIDE SEQUENCE [LARGE SCALE GENOMIC DNA]</scope>
    <source>
        <tissue evidence="2">Muscle</tissue>
    </source>
</reference>
<comment type="caution">
    <text evidence="2">The sequence shown here is derived from an EMBL/GenBank/DDBJ whole genome shotgun (WGS) entry which is preliminary data.</text>
</comment>
<proteinExistence type="predicted"/>
<dbReference type="Proteomes" id="UP000324222">
    <property type="component" value="Unassembled WGS sequence"/>
</dbReference>
<accession>A0A5B7DTG3</accession>
<feature type="region of interest" description="Disordered" evidence="1">
    <location>
        <begin position="70"/>
        <end position="92"/>
    </location>
</feature>
<keyword evidence="3" id="KW-1185">Reference proteome</keyword>
<organism evidence="2 3">
    <name type="scientific">Portunus trituberculatus</name>
    <name type="common">Swimming crab</name>
    <name type="synonym">Neptunus trituberculatus</name>
    <dbReference type="NCBI Taxonomy" id="210409"/>
    <lineage>
        <taxon>Eukaryota</taxon>
        <taxon>Metazoa</taxon>
        <taxon>Ecdysozoa</taxon>
        <taxon>Arthropoda</taxon>
        <taxon>Crustacea</taxon>
        <taxon>Multicrustacea</taxon>
        <taxon>Malacostraca</taxon>
        <taxon>Eumalacostraca</taxon>
        <taxon>Eucarida</taxon>
        <taxon>Decapoda</taxon>
        <taxon>Pleocyemata</taxon>
        <taxon>Brachyura</taxon>
        <taxon>Eubrachyura</taxon>
        <taxon>Portunoidea</taxon>
        <taxon>Portunidae</taxon>
        <taxon>Portuninae</taxon>
        <taxon>Portunus</taxon>
    </lineage>
</organism>
<dbReference type="EMBL" id="VSRR010001322">
    <property type="protein sequence ID" value="MPC24359.1"/>
    <property type="molecule type" value="Genomic_DNA"/>
</dbReference>
<sequence>MRSRRSASNNFRETPRSLREVLAVFSLQYGNLPPATPVIASQHFIRGSRGSLDLGSLRRTNKTLEGRVCDAAEGGDRSSREKVERTRQSCSEAHPWNAPMLEASDYFPGLI</sequence>
<gene>
    <name evidence="2" type="ORF">E2C01_017440</name>
</gene>
<evidence type="ECO:0000256" key="1">
    <source>
        <dbReference type="SAM" id="MobiDB-lite"/>
    </source>
</evidence>
<dbReference type="AlphaFoldDB" id="A0A5B7DTG3"/>
<feature type="compositionally biased region" description="Basic and acidic residues" evidence="1">
    <location>
        <begin position="70"/>
        <end position="87"/>
    </location>
</feature>
<name>A0A5B7DTG3_PORTR</name>
<evidence type="ECO:0000313" key="3">
    <source>
        <dbReference type="Proteomes" id="UP000324222"/>
    </source>
</evidence>